<dbReference type="EMBL" id="CAGKOT010000043">
    <property type="protein sequence ID" value="CAB5380629.1"/>
    <property type="molecule type" value="Genomic_DNA"/>
</dbReference>
<gene>
    <name evidence="1" type="ORF">CHRIB12_LOCUS17147</name>
</gene>
<accession>A0A916ECP3</accession>
<evidence type="ECO:0000313" key="1">
    <source>
        <dbReference type="EMBL" id="CAB5380629.1"/>
    </source>
</evidence>
<organism evidence="1 2">
    <name type="scientific">Rhizophagus irregularis</name>
    <dbReference type="NCBI Taxonomy" id="588596"/>
    <lineage>
        <taxon>Eukaryota</taxon>
        <taxon>Fungi</taxon>
        <taxon>Fungi incertae sedis</taxon>
        <taxon>Mucoromycota</taxon>
        <taxon>Glomeromycotina</taxon>
        <taxon>Glomeromycetes</taxon>
        <taxon>Glomerales</taxon>
        <taxon>Glomeraceae</taxon>
        <taxon>Rhizophagus</taxon>
    </lineage>
</organism>
<dbReference type="AlphaFoldDB" id="A0A916ECP3"/>
<comment type="caution">
    <text evidence="1">The sequence shown here is derived from an EMBL/GenBank/DDBJ whole genome shotgun (WGS) entry which is preliminary data.</text>
</comment>
<evidence type="ECO:0000313" key="2">
    <source>
        <dbReference type="Proteomes" id="UP000684084"/>
    </source>
</evidence>
<dbReference type="OrthoDB" id="10300403at2759"/>
<protein>
    <submittedName>
        <fullName evidence="1">Uncharacterized protein</fullName>
    </submittedName>
</protein>
<reference evidence="1" key="1">
    <citation type="submission" date="2020-05" db="EMBL/GenBank/DDBJ databases">
        <authorList>
            <person name="Rincon C."/>
            <person name="Sanders R I."/>
            <person name="Robbins C."/>
            <person name="Chaturvedi A."/>
        </authorList>
    </citation>
    <scope>NUCLEOTIDE SEQUENCE</scope>
    <source>
        <strain evidence="1">CHB12</strain>
    </source>
</reference>
<sequence>MNASEHSIQIYALIIADELIHLILAYEAPIMSASWNMCNIKIAYYTMLRYLEKLNSTKTMLANLNNKRARLLCCETRREISVPSSFLLIVTMLQKRK</sequence>
<dbReference type="Proteomes" id="UP000684084">
    <property type="component" value="Unassembled WGS sequence"/>
</dbReference>
<proteinExistence type="predicted"/>
<name>A0A916ECP3_9GLOM</name>